<keyword evidence="1" id="KW-1133">Transmembrane helix</keyword>
<dbReference type="InterPro" id="IPR032806">
    <property type="entry name" value="YbfD_N"/>
</dbReference>
<dbReference type="Pfam" id="PF01609">
    <property type="entry name" value="DDE_Tnp_1"/>
    <property type="match status" value="1"/>
</dbReference>
<comment type="caution">
    <text evidence="4">The sequence shown here is derived from an EMBL/GenBank/DDBJ whole genome shotgun (WGS) entry which is preliminary data.</text>
</comment>
<evidence type="ECO:0000313" key="5">
    <source>
        <dbReference type="Proteomes" id="UP000605361"/>
    </source>
</evidence>
<feature type="domain" description="Transposase IS4-like" evidence="2">
    <location>
        <begin position="153"/>
        <end position="362"/>
    </location>
</feature>
<keyword evidence="1" id="KW-0472">Membrane</keyword>
<reference evidence="4" key="1">
    <citation type="submission" date="2020-11" db="EMBL/GenBank/DDBJ databases">
        <title>Whole-genome analyses of Nonomuraea sp. K274.</title>
        <authorList>
            <person name="Veyisoglu A."/>
        </authorList>
    </citation>
    <scope>NUCLEOTIDE SEQUENCE</scope>
    <source>
        <strain evidence="4">K274</strain>
    </source>
</reference>
<feature type="domain" description="H repeat-associated protein N-terminal" evidence="3">
    <location>
        <begin position="43"/>
        <end position="132"/>
    </location>
</feature>
<dbReference type="Pfam" id="PF13808">
    <property type="entry name" value="DDE_Tnp_1_assoc"/>
    <property type="match status" value="1"/>
</dbReference>
<accession>A0A931F7D0</accession>
<name>A0A931F7D0_9ACTN</name>
<dbReference type="PANTHER" id="PTHR30298:SF0">
    <property type="entry name" value="PROTEIN YBFL-RELATED"/>
    <property type="match status" value="1"/>
</dbReference>
<dbReference type="NCBIfam" id="NF033564">
    <property type="entry name" value="transpos_ISAs1"/>
    <property type="match status" value="1"/>
</dbReference>
<dbReference type="Proteomes" id="UP000605361">
    <property type="component" value="Unassembled WGS sequence"/>
</dbReference>
<dbReference type="EMBL" id="JADOGI010000352">
    <property type="protein sequence ID" value="MBF8194061.1"/>
    <property type="molecule type" value="Genomic_DNA"/>
</dbReference>
<evidence type="ECO:0000259" key="2">
    <source>
        <dbReference type="Pfam" id="PF01609"/>
    </source>
</evidence>
<keyword evidence="1" id="KW-0812">Transmembrane</keyword>
<feature type="transmembrane region" description="Helical" evidence="1">
    <location>
        <begin position="59"/>
        <end position="80"/>
    </location>
</feature>
<proteinExistence type="predicted"/>
<protein>
    <submittedName>
        <fullName evidence="4">ISAs1 family transposase</fullName>
    </submittedName>
</protein>
<dbReference type="GO" id="GO:0006313">
    <property type="term" value="P:DNA transposition"/>
    <property type="evidence" value="ECO:0007669"/>
    <property type="project" value="InterPro"/>
</dbReference>
<keyword evidence="5" id="KW-1185">Reference proteome</keyword>
<dbReference type="GO" id="GO:0004803">
    <property type="term" value="F:transposase activity"/>
    <property type="evidence" value="ECO:0007669"/>
    <property type="project" value="InterPro"/>
</dbReference>
<evidence type="ECO:0000256" key="1">
    <source>
        <dbReference type="SAM" id="Phobius"/>
    </source>
</evidence>
<sequence length="409" mass="45116">MSVQSAMPPVLSAITTALEDTGLREQCGSCGEAVDLADLRQVWAQIPDPRDRRGRRHPLVVMFALVQAALVSGAMSYAAIRHWIARAPQEVLEQLGARYDRRTGRFQAPHPDTVCRTIAQVNAAQVDAAYAAHRAAQIPELYDDPDELIPMTVDGKTQRGTATTGHAAQHRLGVQLATDAIVIAQIDVGSKSNEIKAFQPLLDQISCLKNVVISADRLHTQRAHARYLHRREAFYVFPVGGNQPGLFDQLDALAWKDVPIEWATYDRGHGRIEIRTIQVLPAPAGTRFPHVKQVFLIERHVYDLAGKPLSSVAVLGVTSLPATLAGPRRLAELARGEWSIENKDHYVRDVTLGEDRCRVRTAATPSILTTMRSYAIAALRLLNHTNIAEGTRWARDDFQNPLIALGLTI</sequence>
<dbReference type="AlphaFoldDB" id="A0A931F7D0"/>
<dbReference type="InterPro" id="IPR051698">
    <property type="entry name" value="Transposase_11-like"/>
</dbReference>
<organism evidence="4 5">
    <name type="scientific">Nonomuraea cypriaca</name>
    <dbReference type="NCBI Taxonomy" id="1187855"/>
    <lineage>
        <taxon>Bacteria</taxon>
        <taxon>Bacillati</taxon>
        <taxon>Actinomycetota</taxon>
        <taxon>Actinomycetes</taxon>
        <taxon>Streptosporangiales</taxon>
        <taxon>Streptosporangiaceae</taxon>
        <taxon>Nonomuraea</taxon>
    </lineage>
</organism>
<dbReference type="InterPro" id="IPR002559">
    <property type="entry name" value="Transposase_11"/>
</dbReference>
<evidence type="ECO:0000313" key="4">
    <source>
        <dbReference type="EMBL" id="MBF8194061.1"/>
    </source>
</evidence>
<dbReference type="PANTHER" id="PTHR30298">
    <property type="entry name" value="H REPEAT-ASSOCIATED PREDICTED TRANSPOSASE"/>
    <property type="match status" value="1"/>
</dbReference>
<dbReference type="InterPro" id="IPR047647">
    <property type="entry name" value="ISAs1_transpos"/>
</dbReference>
<gene>
    <name evidence="4" type="ORF">ITP53_52015</name>
</gene>
<evidence type="ECO:0000259" key="3">
    <source>
        <dbReference type="Pfam" id="PF13808"/>
    </source>
</evidence>
<dbReference type="GO" id="GO:0003677">
    <property type="term" value="F:DNA binding"/>
    <property type="evidence" value="ECO:0007669"/>
    <property type="project" value="InterPro"/>
</dbReference>